<dbReference type="GO" id="GO:0015854">
    <property type="term" value="P:guanine transport"/>
    <property type="evidence" value="ECO:0007669"/>
    <property type="project" value="TreeGrafter"/>
</dbReference>
<feature type="transmembrane region" description="Helical" evidence="7">
    <location>
        <begin position="112"/>
        <end position="131"/>
    </location>
</feature>
<evidence type="ECO:0000256" key="2">
    <source>
        <dbReference type="ARBA" id="ARBA00005697"/>
    </source>
</evidence>
<comment type="caution">
    <text evidence="8">The sequence shown here is derived from an EMBL/GenBank/DDBJ whole genome shotgun (WGS) entry which is preliminary data.</text>
</comment>
<keyword evidence="4 7" id="KW-0812">Transmembrane</keyword>
<feature type="transmembrane region" description="Helical" evidence="7">
    <location>
        <begin position="415"/>
        <end position="434"/>
    </location>
</feature>
<feature type="transmembrane region" description="Helical" evidence="7">
    <location>
        <begin position="716"/>
        <end position="737"/>
    </location>
</feature>
<keyword evidence="3" id="KW-0813">Transport</keyword>
<organism evidence="8 9">
    <name type="scientific">Ananas comosus</name>
    <name type="common">Pineapple</name>
    <name type="synonym">Ananas ananas</name>
    <dbReference type="NCBI Taxonomy" id="4615"/>
    <lineage>
        <taxon>Eukaryota</taxon>
        <taxon>Viridiplantae</taxon>
        <taxon>Streptophyta</taxon>
        <taxon>Embryophyta</taxon>
        <taxon>Tracheophyta</taxon>
        <taxon>Spermatophyta</taxon>
        <taxon>Magnoliopsida</taxon>
        <taxon>Liliopsida</taxon>
        <taxon>Poales</taxon>
        <taxon>Bromeliaceae</taxon>
        <taxon>Bromelioideae</taxon>
        <taxon>Ananas</taxon>
    </lineage>
</organism>
<sequence>MKGGGPCRRLGEAFRRAETAVNGAVAACRVGRYFKLDARKSSFTKELRAGAATFLTMAYIISVNAAILTDSGGPCTARDCAARGRNAALDDQCKFGDDPGYLNCLSRTKADLVVATAVSAAVGSLAMGAFANLPLALAPGMGANAFFAYNMVGFRGSGPVPYPTALAAVMLEGCLFLALSALGLRSKLARMIPRSIRLASAVGIGLFLAFTGLQAHQGVGLVGPSPSTLVTLAACSRTNATTGACLGGTMRSPTFWLGAAGFAVTATCLARDVKGSMIYGIVFVTLVSWIRNTSVTVFPDTPLGDSSFEYFRKEARRGLSPGGDRGERCGRSMPCGEVLQAGRGRAPSRRTPRGAARSHDGVHNLRHAAILTDSGGPCTARDCAARGRNAALDDQCKFGDDPGYLNCLSRTKADLVVATAVSAAVGSLAMGAFANLPLALAPGMGANAFFAYNMVGFRGSGPVPYPTALAAVMLEGCLFLALSALGLRSKLARMIPRSIRLASAVGIGLFLAFTGLQAHQGVGLVGPSPSTLVTLAACSRTNATTGACLGGTMRSPTFWLGAAGFAVTATCLARDVKGSMIYGIVFVTLVSWIRNTSVTVFPDTPLGDSSFEYFRKVVDFHTIKTTAGRIGFSGFGRTDVWLAVITLLYVDVLDTTGAMYSMAEYAGFADGGGGFEGEYRAFIVDAGSTIVGAALGTTTVTTYIESTAGIREGGRTGITAIAVGLCFLASLFFAPLFMSVPPWAVGPSLVLVGAMMMKMAKEIEWGDAKEGVPAFLTMLLMPLTFSIANGIIAGAAAYVLLHLWDYAVGLWRWGRRVWRLMEEAHNQVSAAAADIPAAPV</sequence>
<evidence type="ECO:0000256" key="1">
    <source>
        <dbReference type="ARBA" id="ARBA00004141"/>
    </source>
</evidence>
<dbReference type="InterPro" id="IPR045018">
    <property type="entry name" value="Azg-like"/>
</dbReference>
<evidence type="ECO:0000313" key="8">
    <source>
        <dbReference type="EMBL" id="OAY86018.1"/>
    </source>
</evidence>
<feature type="transmembrane region" description="Helical" evidence="7">
    <location>
        <begin position="253"/>
        <end position="270"/>
    </location>
</feature>
<dbReference type="EMBL" id="LSRQ01000018">
    <property type="protein sequence ID" value="OAY86018.1"/>
    <property type="molecule type" value="Genomic_DNA"/>
</dbReference>
<accession>A0A199W9U9</accession>
<name>A0A199W9U9_ANACO</name>
<feature type="transmembrane region" description="Helical" evidence="7">
    <location>
        <begin position="196"/>
        <end position="215"/>
    </location>
</feature>
<dbReference type="PANTHER" id="PTHR43337:SF13">
    <property type="entry name" value="ADENINE_GUANINE PERMEASE AZG2"/>
    <property type="match status" value="1"/>
</dbReference>
<comment type="similarity">
    <text evidence="2">Belongs to the nucleobase:cation symporter-2 (NCS2) (TC 2.A.40) family. Azg-like subfamily.</text>
</comment>
<dbReference type="STRING" id="4615.A0A199W9U9"/>
<feature type="transmembrane region" description="Helical" evidence="7">
    <location>
        <begin position="499"/>
        <end position="518"/>
    </location>
</feature>
<dbReference type="AlphaFoldDB" id="A0A199W9U9"/>
<evidence type="ECO:0000256" key="5">
    <source>
        <dbReference type="ARBA" id="ARBA00022989"/>
    </source>
</evidence>
<dbReference type="GO" id="GO:0005886">
    <property type="term" value="C:plasma membrane"/>
    <property type="evidence" value="ECO:0007669"/>
    <property type="project" value="TreeGrafter"/>
</dbReference>
<dbReference type="Pfam" id="PF00860">
    <property type="entry name" value="Xan_ur_permease"/>
    <property type="match status" value="2"/>
</dbReference>
<evidence type="ECO:0000256" key="7">
    <source>
        <dbReference type="SAM" id="Phobius"/>
    </source>
</evidence>
<feature type="transmembrane region" description="Helical" evidence="7">
    <location>
        <begin position="468"/>
        <end position="487"/>
    </location>
</feature>
<dbReference type="Proteomes" id="UP000092600">
    <property type="component" value="Unassembled WGS sequence"/>
</dbReference>
<feature type="transmembrane region" description="Helical" evidence="7">
    <location>
        <begin position="165"/>
        <end position="184"/>
    </location>
</feature>
<reference evidence="8 9" key="1">
    <citation type="journal article" date="2016" name="DNA Res.">
        <title>The draft genome of MD-2 pineapple using hybrid error correction of long reads.</title>
        <authorList>
            <person name="Redwan R.M."/>
            <person name="Saidin A."/>
            <person name="Kumar S.V."/>
        </authorList>
    </citation>
    <scope>NUCLEOTIDE SEQUENCE [LARGE SCALE GENOMIC DNA]</scope>
    <source>
        <strain evidence="9">cv. MD2</strain>
        <tissue evidence="8">Leaf</tissue>
    </source>
</reference>
<comment type="subcellular location">
    <subcellularLocation>
        <location evidence="1">Membrane</location>
        <topology evidence="1">Multi-pass membrane protein</topology>
    </subcellularLocation>
</comment>
<evidence type="ECO:0000256" key="3">
    <source>
        <dbReference type="ARBA" id="ARBA00022448"/>
    </source>
</evidence>
<dbReference type="PANTHER" id="PTHR43337">
    <property type="entry name" value="XANTHINE/URACIL PERMEASE C887.17-RELATED"/>
    <property type="match status" value="1"/>
</dbReference>
<dbReference type="InterPro" id="IPR006043">
    <property type="entry name" value="NCS2"/>
</dbReference>
<keyword evidence="5 7" id="KW-1133">Transmembrane helix</keyword>
<dbReference type="GO" id="GO:0015853">
    <property type="term" value="P:adenine transport"/>
    <property type="evidence" value="ECO:0007669"/>
    <property type="project" value="TreeGrafter"/>
</dbReference>
<proteinExistence type="inferred from homology"/>
<evidence type="ECO:0000256" key="4">
    <source>
        <dbReference type="ARBA" id="ARBA00022692"/>
    </source>
</evidence>
<evidence type="ECO:0000256" key="6">
    <source>
        <dbReference type="ARBA" id="ARBA00023136"/>
    </source>
</evidence>
<dbReference type="GO" id="GO:0005345">
    <property type="term" value="F:purine nucleobase transmembrane transporter activity"/>
    <property type="evidence" value="ECO:0007669"/>
    <property type="project" value="TreeGrafter"/>
</dbReference>
<feature type="transmembrane region" description="Helical" evidence="7">
    <location>
        <begin position="556"/>
        <end position="573"/>
    </location>
</feature>
<feature type="transmembrane region" description="Helical" evidence="7">
    <location>
        <begin position="772"/>
        <end position="801"/>
    </location>
</feature>
<gene>
    <name evidence="8" type="ORF">ACMD2_09194</name>
</gene>
<protein>
    <submittedName>
        <fullName evidence="8">Adenine/guanine permease AZG2</fullName>
    </submittedName>
</protein>
<keyword evidence="6 7" id="KW-0472">Membrane</keyword>
<feature type="transmembrane region" description="Helical" evidence="7">
    <location>
        <begin position="681"/>
        <end position="704"/>
    </location>
</feature>
<evidence type="ECO:0000313" key="9">
    <source>
        <dbReference type="Proteomes" id="UP000092600"/>
    </source>
</evidence>